<dbReference type="PANTHER" id="PTHR45339:SF1">
    <property type="entry name" value="HYBRID SIGNAL TRANSDUCTION HISTIDINE KINASE J"/>
    <property type="match status" value="1"/>
</dbReference>
<reference evidence="5 6" key="1">
    <citation type="submission" date="2017-11" db="EMBL/GenBank/DDBJ databases">
        <title>Isolation and Characterization of Methanogenic Archaea from Saline Meromictic Lake at Siberia.</title>
        <authorList>
            <person name="Shen Y."/>
            <person name="Huang H.-H."/>
            <person name="Lai M.-C."/>
            <person name="Chen S.-C."/>
        </authorList>
    </citation>
    <scope>NUCLEOTIDE SEQUENCE [LARGE SCALE GENOMIC DNA]</scope>
    <source>
        <strain evidence="5 6">SY-01</strain>
    </source>
</reference>
<keyword evidence="6" id="KW-1185">Reference proteome</keyword>
<dbReference type="Proteomes" id="UP000297295">
    <property type="component" value="Unassembled WGS sequence"/>
</dbReference>
<dbReference type="PROSITE" id="PS50110">
    <property type="entry name" value="RESPONSE_REGULATORY"/>
    <property type="match status" value="1"/>
</dbReference>
<evidence type="ECO:0000313" key="6">
    <source>
        <dbReference type="Proteomes" id="UP000297295"/>
    </source>
</evidence>
<sequence>MKNILVVEDSPVNMELTVCLLEYDGYNVSKAMDGEQALLLLKKKDFSLILLDIQLPGMDGLELLRLIRNMERIKDIPVIALTANTMAGDKERFLAAGCNGYIAKPFDTHEFSEIVASFL</sequence>
<keyword evidence="2" id="KW-0902">Two-component regulatory system</keyword>
<protein>
    <submittedName>
        <fullName evidence="5">Two-component system response regulator</fullName>
    </submittedName>
</protein>
<feature type="domain" description="Response regulatory" evidence="4">
    <location>
        <begin position="3"/>
        <end position="119"/>
    </location>
</feature>
<dbReference type="RefSeq" id="WP_135389652.1">
    <property type="nucleotide sequence ID" value="NZ_PGGK01000006.1"/>
</dbReference>
<dbReference type="OrthoDB" id="9652at2157"/>
<dbReference type="InterPro" id="IPR011006">
    <property type="entry name" value="CheY-like_superfamily"/>
</dbReference>
<dbReference type="AlphaFoldDB" id="A0A4E0PX16"/>
<evidence type="ECO:0000313" key="5">
    <source>
        <dbReference type="EMBL" id="TGC09157.1"/>
    </source>
</evidence>
<comment type="caution">
    <text evidence="5">The sequence shown here is derived from an EMBL/GenBank/DDBJ whole genome shotgun (WGS) entry which is preliminary data.</text>
</comment>
<evidence type="ECO:0000259" key="4">
    <source>
        <dbReference type="PROSITE" id="PS50110"/>
    </source>
</evidence>
<dbReference type="PANTHER" id="PTHR45339">
    <property type="entry name" value="HYBRID SIGNAL TRANSDUCTION HISTIDINE KINASE J"/>
    <property type="match status" value="1"/>
</dbReference>
<keyword evidence="1 3" id="KW-0597">Phosphoprotein</keyword>
<dbReference type="Gene3D" id="3.40.50.2300">
    <property type="match status" value="1"/>
</dbReference>
<organism evidence="5 6">
    <name type="scientific">Methanolobus halotolerans</name>
    <dbReference type="NCBI Taxonomy" id="2052935"/>
    <lineage>
        <taxon>Archaea</taxon>
        <taxon>Methanobacteriati</taxon>
        <taxon>Methanobacteriota</taxon>
        <taxon>Stenosarchaea group</taxon>
        <taxon>Methanomicrobia</taxon>
        <taxon>Methanosarcinales</taxon>
        <taxon>Methanosarcinaceae</taxon>
        <taxon>Methanolobus</taxon>
    </lineage>
</organism>
<dbReference type="EMBL" id="PGGK01000006">
    <property type="protein sequence ID" value="TGC09157.1"/>
    <property type="molecule type" value="Genomic_DNA"/>
</dbReference>
<dbReference type="SUPFAM" id="SSF52172">
    <property type="entry name" value="CheY-like"/>
    <property type="match status" value="1"/>
</dbReference>
<accession>A0A4E0PX16</accession>
<gene>
    <name evidence="5" type="ORF">CUN85_07250</name>
</gene>
<feature type="modified residue" description="4-aspartylphosphate" evidence="3">
    <location>
        <position position="52"/>
    </location>
</feature>
<dbReference type="SMART" id="SM00448">
    <property type="entry name" value="REC"/>
    <property type="match status" value="1"/>
</dbReference>
<dbReference type="GO" id="GO:0000160">
    <property type="term" value="P:phosphorelay signal transduction system"/>
    <property type="evidence" value="ECO:0007669"/>
    <property type="project" value="UniProtKB-KW"/>
</dbReference>
<name>A0A4E0PX16_9EURY</name>
<proteinExistence type="predicted"/>
<evidence type="ECO:0000256" key="3">
    <source>
        <dbReference type="PROSITE-ProRule" id="PRU00169"/>
    </source>
</evidence>
<dbReference type="Pfam" id="PF00072">
    <property type="entry name" value="Response_reg"/>
    <property type="match status" value="1"/>
</dbReference>
<evidence type="ECO:0000256" key="1">
    <source>
        <dbReference type="ARBA" id="ARBA00022553"/>
    </source>
</evidence>
<evidence type="ECO:0000256" key="2">
    <source>
        <dbReference type="ARBA" id="ARBA00023012"/>
    </source>
</evidence>
<dbReference type="InterPro" id="IPR001789">
    <property type="entry name" value="Sig_transdc_resp-reg_receiver"/>
</dbReference>